<keyword evidence="10" id="KW-1185">Reference proteome</keyword>
<feature type="domain" description="Ketopantoate reductase N-terminal" evidence="7">
    <location>
        <begin position="8"/>
        <end position="107"/>
    </location>
</feature>
<dbReference type="STRING" id="1758178.GCA_001550095_02385"/>
<proteinExistence type="predicted"/>
<accession>A0A291GEE2</accession>
<sequence length="342" mass="36030">MTTHPFDIAVIGAGNIGTAMAALLSRSGAQVHLVARGARLAEVRTSGVTLDDRGDVLHARPETVARLTRPMDAVFLCVKSQSLAAAVRDNAAGIGPDTLVIPMVNGLPFWFFATPHDMGDIPHLDPAGDLAALLSPRQILGAVLLMTVRMEGDRALSSNTPTLSLGPVTEGADKPRIDALIEVLEAGGVRTDLSEDIRQKVLVKLLANLATNPLTALSGAMLEEVGQTPLLREIATRLATDFRNWATIRGFDLPGNDWLVDLMIDAGSFPTSMLQDAQAGRALELDAICRAPLALSRRDGMDMPLLAGLIAEVETHPILPLPGAALPAALDGLLTHTASPKG</sequence>
<evidence type="ECO:0000256" key="4">
    <source>
        <dbReference type="ARBA" id="ARBA00022655"/>
    </source>
</evidence>
<dbReference type="Pfam" id="PF08546">
    <property type="entry name" value="ApbA_C"/>
    <property type="match status" value="1"/>
</dbReference>
<dbReference type="PANTHER" id="PTHR21708">
    <property type="entry name" value="PROBABLE 2-DEHYDROPANTOATE 2-REDUCTASE"/>
    <property type="match status" value="1"/>
</dbReference>
<evidence type="ECO:0000256" key="5">
    <source>
        <dbReference type="ARBA" id="ARBA00032024"/>
    </source>
</evidence>
<dbReference type="InterPro" id="IPR013332">
    <property type="entry name" value="KPR_N"/>
</dbReference>
<dbReference type="GO" id="GO:0015940">
    <property type="term" value="P:pantothenate biosynthetic process"/>
    <property type="evidence" value="ECO:0007669"/>
    <property type="project" value="UniProtKB-UniPathway"/>
</dbReference>
<dbReference type="SUPFAM" id="SSF51735">
    <property type="entry name" value="NAD(P)-binding Rossmann-fold domains"/>
    <property type="match status" value="1"/>
</dbReference>
<dbReference type="Pfam" id="PF02558">
    <property type="entry name" value="ApbA"/>
    <property type="match status" value="1"/>
</dbReference>
<dbReference type="InterPro" id="IPR013328">
    <property type="entry name" value="6PGD_dom2"/>
</dbReference>
<comment type="catalytic activity">
    <reaction evidence="6">
        <text>(R)-pantoate + NADP(+) = 2-dehydropantoate + NADPH + H(+)</text>
        <dbReference type="Rhea" id="RHEA:16233"/>
        <dbReference type="ChEBI" id="CHEBI:11561"/>
        <dbReference type="ChEBI" id="CHEBI:15378"/>
        <dbReference type="ChEBI" id="CHEBI:15980"/>
        <dbReference type="ChEBI" id="CHEBI:57783"/>
        <dbReference type="ChEBI" id="CHEBI:58349"/>
        <dbReference type="EC" id="1.1.1.169"/>
    </reaction>
</comment>
<dbReference type="UniPathway" id="UPA00028">
    <property type="reaction ID" value="UER00004"/>
</dbReference>
<protein>
    <recommendedName>
        <fullName evidence="3">2-dehydropantoate 2-reductase</fullName>
        <ecNumber evidence="2">1.1.1.169</ecNumber>
    </recommendedName>
    <alternativeName>
        <fullName evidence="5">Ketopantoate reductase</fullName>
    </alternativeName>
</protein>
<dbReference type="Gene3D" id="1.10.1040.10">
    <property type="entry name" value="N-(1-d-carboxylethyl)-l-norvaline Dehydrogenase, domain 2"/>
    <property type="match status" value="1"/>
</dbReference>
<dbReference type="EC" id="1.1.1.169" evidence="2"/>
<dbReference type="GO" id="GO:0005737">
    <property type="term" value="C:cytoplasm"/>
    <property type="evidence" value="ECO:0007669"/>
    <property type="project" value="TreeGrafter"/>
</dbReference>
<evidence type="ECO:0000256" key="3">
    <source>
        <dbReference type="ARBA" id="ARBA00019465"/>
    </source>
</evidence>
<comment type="pathway">
    <text evidence="1">Cofactor biosynthesis; (R)-pantothenate biosynthesis; (R)-pantoate from 3-methyl-2-oxobutanoate: step 2/2.</text>
</comment>
<dbReference type="PANTHER" id="PTHR21708:SF45">
    <property type="entry name" value="2-DEHYDROPANTOATE 2-REDUCTASE"/>
    <property type="match status" value="1"/>
</dbReference>
<name>A0A291GEE2_9RHOB</name>
<dbReference type="InterPro" id="IPR008927">
    <property type="entry name" value="6-PGluconate_DH-like_C_sf"/>
</dbReference>
<dbReference type="OrthoDB" id="9796561at2"/>
<reference evidence="9 10" key="1">
    <citation type="submission" date="2017-06" db="EMBL/GenBank/DDBJ databases">
        <title>Celeribacter sp. TSPH2 complete genome sequence.</title>
        <authorList>
            <person name="Woo J.-H."/>
            <person name="Kim H.-S."/>
        </authorList>
    </citation>
    <scope>NUCLEOTIDE SEQUENCE [LARGE SCALE GENOMIC DNA]</scope>
    <source>
        <strain evidence="9 10">TSPH2</strain>
    </source>
</reference>
<keyword evidence="4" id="KW-0566">Pantothenate biosynthesis</keyword>
<gene>
    <name evidence="9" type="ORF">CEW89_15890</name>
</gene>
<dbReference type="InterPro" id="IPR051402">
    <property type="entry name" value="KPR-Related"/>
</dbReference>
<evidence type="ECO:0000313" key="10">
    <source>
        <dbReference type="Proteomes" id="UP000217935"/>
    </source>
</evidence>
<evidence type="ECO:0000259" key="7">
    <source>
        <dbReference type="Pfam" id="PF02558"/>
    </source>
</evidence>
<dbReference type="InterPro" id="IPR036291">
    <property type="entry name" value="NAD(P)-bd_dom_sf"/>
</dbReference>
<evidence type="ECO:0000256" key="2">
    <source>
        <dbReference type="ARBA" id="ARBA00013014"/>
    </source>
</evidence>
<evidence type="ECO:0000313" key="9">
    <source>
        <dbReference type="EMBL" id="ATG48923.1"/>
    </source>
</evidence>
<evidence type="ECO:0000256" key="1">
    <source>
        <dbReference type="ARBA" id="ARBA00004994"/>
    </source>
</evidence>
<dbReference type="KEGG" id="ceh:CEW89_15890"/>
<dbReference type="InterPro" id="IPR013752">
    <property type="entry name" value="KPA_reductase"/>
</dbReference>
<dbReference type="RefSeq" id="WP_096806555.1">
    <property type="nucleotide sequence ID" value="NZ_CP022196.1"/>
</dbReference>
<evidence type="ECO:0000256" key="6">
    <source>
        <dbReference type="ARBA" id="ARBA00048793"/>
    </source>
</evidence>
<dbReference type="GO" id="GO:0008677">
    <property type="term" value="F:2-dehydropantoate 2-reductase activity"/>
    <property type="evidence" value="ECO:0007669"/>
    <property type="project" value="UniProtKB-EC"/>
</dbReference>
<feature type="domain" description="Ketopantoate reductase C-terminal" evidence="8">
    <location>
        <begin position="196"/>
        <end position="313"/>
    </location>
</feature>
<organism evidence="9 10">
    <name type="scientific">Celeribacter ethanolicus</name>
    <dbReference type="NCBI Taxonomy" id="1758178"/>
    <lineage>
        <taxon>Bacteria</taxon>
        <taxon>Pseudomonadati</taxon>
        <taxon>Pseudomonadota</taxon>
        <taxon>Alphaproteobacteria</taxon>
        <taxon>Rhodobacterales</taxon>
        <taxon>Roseobacteraceae</taxon>
        <taxon>Celeribacter</taxon>
    </lineage>
</organism>
<dbReference type="AlphaFoldDB" id="A0A291GEE2"/>
<dbReference type="SUPFAM" id="SSF48179">
    <property type="entry name" value="6-phosphogluconate dehydrogenase C-terminal domain-like"/>
    <property type="match status" value="1"/>
</dbReference>
<dbReference type="EMBL" id="CP022196">
    <property type="protein sequence ID" value="ATG48923.1"/>
    <property type="molecule type" value="Genomic_DNA"/>
</dbReference>
<dbReference type="Proteomes" id="UP000217935">
    <property type="component" value="Chromosome"/>
</dbReference>
<evidence type="ECO:0000259" key="8">
    <source>
        <dbReference type="Pfam" id="PF08546"/>
    </source>
</evidence>
<dbReference type="Gene3D" id="3.40.50.720">
    <property type="entry name" value="NAD(P)-binding Rossmann-like Domain"/>
    <property type="match status" value="1"/>
</dbReference>